<feature type="domain" description="DNA mismatch repair proteins mutS family" evidence="12">
    <location>
        <begin position="749"/>
        <end position="765"/>
    </location>
</feature>
<reference evidence="13 14" key="1">
    <citation type="submission" date="2019-06" db="EMBL/GenBank/DDBJ databases">
        <title>New taxonomy in bacterial strain CC-CFT640, isolated from vineyard.</title>
        <authorList>
            <person name="Lin S.-Y."/>
            <person name="Tsai C.-F."/>
            <person name="Young C.-C."/>
        </authorList>
    </citation>
    <scope>NUCLEOTIDE SEQUENCE [LARGE SCALE GENOMIC DNA]</scope>
    <source>
        <strain evidence="13 14">CC-CFT640</strain>
    </source>
</reference>
<evidence type="ECO:0000256" key="10">
    <source>
        <dbReference type="RuleBase" id="RU003756"/>
    </source>
</evidence>
<dbReference type="Gene3D" id="3.40.50.300">
    <property type="entry name" value="P-loop containing nucleotide triphosphate hydrolases"/>
    <property type="match status" value="1"/>
</dbReference>
<dbReference type="FunFam" id="3.40.1170.10:FF:000001">
    <property type="entry name" value="DNA mismatch repair protein MutS"/>
    <property type="match status" value="1"/>
</dbReference>
<feature type="compositionally biased region" description="Basic and acidic residues" evidence="11">
    <location>
        <begin position="29"/>
        <end position="43"/>
    </location>
</feature>
<dbReference type="Pfam" id="PF05188">
    <property type="entry name" value="MutS_II"/>
    <property type="match status" value="1"/>
</dbReference>
<comment type="caution">
    <text evidence="13">The sequence shown here is derived from an EMBL/GenBank/DDBJ whole genome shotgun (WGS) entry which is preliminary data.</text>
</comment>
<name>A0A5C8PEW6_9HYPH</name>
<dbReference type="InterPro" id="IPR027417">
    <property type="entry name" value="P-loop_NTPase"/>
</dbReference>
<dbReference type="GO" id="GO:0005524">
    <property type="term" value="F:ATP binding"/>
    <property type="evidence" value="ECO:0007669"/>
    <property type="project" value="UniProtKB-UniRule"/>
</dbReference>
<proteinExistence type="inferred from homology"/>
<protein>
    <recommendedName>
        <fullName evidence="2 9">DNA mismatch repair protein MutS</fullName>
    </recommendedName>
</protein>
<feature type="region of interest" description="Disordered" evidence="11">
    <location>
        <begin position="25"/>
        <end position="46"/>
    </location>
</feature>
<keyword evidence="3 9" id="KW-0547">Nucleotide-binding</keyword>
<dbReference type="FunFam" id="3.40.50.300:FF:000870">
    <property type="entry name" value="MutS protein homolog 4"/>
    <property type="match status" value="1"/>
</dbReference>
<evidence type="ECO:0000313" key="13">
    <source>
        <dbReference type="EMBL" id="TXL72341.1"/>
    </source>
</evidence>
<feature type="region of interest" description="Disordered" evidence="11">
    <location>
        <begin position="880"/>
        <end position="908"/>
    </location>
</feature>
<organism evidence="13 14">
    <name type="scientific">Vineibacter terrae</name>
    <dbReference type="NCBI Taxonomy" id="2586908"/>
    <lineage>
        <taxon>Bacteria</taxon>
        <taxon>Pseudomonadati</taxon>
        <taxon>Pseudomonadota</taxon>
        <taxon>Alphaproteobacteria</taxon>
        <taxon>Hyphomicrobiales</taxon>
        <taxon>Vineibacter</taxon>
    </lineage>
</organism>
<dbReference type="InterPro" id="IPR036187">
    <property type="entry name" value="DNA_mismatch_repair_MutS_sf"/>
</dbReference>
<evidence type="ECO:0000313" key="14">
    <source>
        <dbReference type="Proteomes" id="UP000321638"/>
    </source>
</evidence>
<dbReference type="GO" id="GO:0005829">
    <property type="term" value="C:cytosol"/>
    <property type="evidence" value="ECO:0007669"/>
    <property type="project" value="TreeGrafter"/>
</dbReference>
<dbReference type="InterPro" id="IPR045076">
    <property type="entry name" value="MutS"/>
</dbReference>
<dbReference type="Pfam" id="PF01624">
    <property type="entry name" value="MutS_I"/>
    <property type="match status" value="1"/>
</dbReference>
<keyword evidence="6 9" id="KW-0238">DNA-binding</keyword>
<evidence type="ECO:0000256" key="2">
    <source>
        <dbReference type="ARBA" id="ARBA00021982"/>
    </source>
</evidence>
<evidence type="ECO:0000256" key="1">
    <source>
        <dbReference type="ARBA" id="ARBA00006271"/>
    </source>
</evidence>
<dbReference type="PANTHER" id="PTHR11361:SF34">
    <property type="entry name" value="DNA MISMATCH REPAIR PROTEIN MSH1, MITOCHONDRIAL"/>
    <property type="match status" value="1"/>
</dbReference>
<keyword evidence="7 9" id="KW-0234">DNA repair</keyword>
<evidence type="ECO:0000259" key="12">
    <source>
        <dbReference type="PROSITE" id="PS00486"/>
    </source>
</evidence>
<feature type="binding site" evidence="9">
    <location>
        <begin position="675"/>
        <end position="682"/>
    </location>
    <ligand>
        <name>ATP</name>
        <dbReference type="ChEBI" id="CHEBI:30616"/>
    </ligand>
</feature>
<evidence type="ECO:0000256" key="5">
    <source>
        <dbReference type="ARBA" id="ARBA00022840"/>
    </source>
</evidence>
<dbReference type="SUPFAM" id="SSF48334">
    <property type="entry name" value="DNA repair protein MutS, domain III"/>
    <property type="match status" value="1"/>
</dbReference>
<dbReference type="NCBIfam" id="TIGR01070">
    <property type="entry name" value="mutS1"/>
    <property type="match status" value="1"/>
</dbReference>
<dbReference type="Pfam" id="PF05190">
    <property type="entry name" value="MutS_IV"/>
    <property type="match status" value="1"/>
</dbReference>
<dbReference type="CDD" id="cd03284">
    <property type="entry name" value="ABC_MutS1"/>
    <property type="match status" value="1"/>
</dbReference>
<dbReference type="Gene3D" id="1.10.1420.10">
    <property type="match status" value="2"/>
</dbReference>
<evidence type="ECO:0000256" key="6">
    <source>
        <dbReference type="ARBA" id="ARBA00023125"/>
    </source>
</evidence>
<dbReference type="Gene3D" id="6.10.140.430">
    <property type="match status" value="1"/>
</dbReference>
<evidence type="ECO:0000256" key="3">
    <source>
        <dbReference type="ARBA" id="ARBA00022741"/>
    </source>
</evidence>
<dbReference type="InterPro" id="IPR007695">
    <property type="entry name" value="DNA_mismatch_repair_MutS-lik_N"/>
</dbReference>
<dbReference type="InterPro" id="IPR036678">
    <property type="entry name" value="MutS_con_dom_sf"/>
</dbReference>
<dbReference type="PROSITE" id="PS00486">
    <property type="entry name" value="DNA_MISMATCH_REPAIR_2"/>
    <property type="match status" value="1"/>
</dbReference>
<dbReference type="SUPFAM" id="SSF55271">
    <property type="entry name" value="DNA repair protein MutS, domain I"/>
    <property type="match status" value="1"/>
</dbReference>
<evidence type="ECO:0000256" key="7">
    <source>
        <dbReference type="ARBA" id="ARBA00023204"/>
    </source>
</evidence>
<accession>A0A5C8PEW6</accession>
<keyword evidence="14" id="KW-1185">Reference proteome</keyword>
<sequence length="934" mass="99985">MHRPGNSQHVDWRHKSFAIKTLVPVPDTRTPDDLSRPPPRAETEPAAAVTPMMAQYLAIKRRHPDHLLFYRMGDFYELFFDDAVKASAALDIALTKRGQHQGADIPMCGVPVHSHEAYLSRLIRLGFKVAVCEQTEDPAEARKRGAKSVVNRDVVRVITPGTLTEDALLDARAHNYLAALSEAQGGLGLAWLDLSTGAFAVQPLEAAGLVAALARLEPGEILLPDRLLARPEIAAALADWKAALTPLPSARFDSDNARQRLQRLFGVGALDGFGSFGRAEVAACGSLVDYVELTQAGKVPALSPPRRESASGSMEIDPATRRNLELVRALDGRRDGSLLACIDRTLTGPGARLLAERLAAPLTDIAAIEARLDLVRFAAETPALRETLRERLRQVPDMERALQRLSVGRGGPRDLAGLRDGLRQGSGIAELLDAAPALHRPPQLADLAAALSGHAALVDVLAAALADELPLLVRDGGFIRPGHAAELDELRTLRDDSRKTIAGLEAKYRAATGVASLKIRHNNVIGYHIEITQTNLGKLDPTAHGFIHRQTMASATRYATVELSELEARIGRAADAALQLELKLFDGLVRAVLERATAVAAAAQALAALDVASALAELAVAERWTRPVMVEGADFTISGGRHPVVEAALRRQRTAAFVANDCDLGADRRLWLLTGPNMAGKSTFLRQNALMAILAQMGAYVPADHARIGTVDRLFSRVGAADDLARGRSTFMVEMVETAAILNQATPRSLVILDEIGRGTATFDGLSIAWAALEQLHEVNRCRALFATHYHELGALATRLAALKPYTMRVKEWQGEVVFLHEVAPGAADRSYGIHVAKLAGLPSAVVARAEEVLSALEQGEQSGAVTRLADDLPLFAAAPKRPAGGTGGSGGGAAKESEIEKALAGINPDELTPREALELIYNLRGRLDPGSAS</sequence>
<dbReference type="GO" id="GO:0140664">
    <property type="term" value="F:ATP-dependent DNA damage sensor activity"/>
    <property type="evidence" value="ECO:0007669"/>
    <property type="project" value="InterPro"/>
</dbReference>
<dbReference type="SUPFAM" id="SSF53150">
    <property type="entry name" value="DNA repair protein MutS, domain II"/>
    <property type="match status" value="1"/>
</dbReference>
<dbReference type="Pfam" id="PF05192">
    <property type="entry name" value="MutS_III"/>
    <property type="match status" value="1"/>
</dbReference>
<comment type="function">
    <text evidence="8 9">This protein is involved in the repair of mismatches in DNA. It is possible that it carries out the mismatch recognition step. This protein has a weak ATPase activity.</text>
</comment>
<evidence type="ECO:0000256" key="8">
    <source>
        <dbReference type="ARBA" id="ARBA00024647"/>
    </source>
</evidence>
<evidence type="ECO:0000256" key="9">
    <source>
        <dbReference type="HAMAP-Rule" id="MF_00096"/>
    </source>
</evidence>
<dbReference type="AlphaFoldDB" id="A0A5C8PEW6"/>
<dbReference type="SUPFAM" id="SSF52540">
    <property type="entry name" value="P-loop containing nucleoside triphosphate hydrolases"/>
    <property type="match status" value="1"/>
</dbReference>
<dbReference type="InterPro" id="IPR007861">
    <property type="entry name" value="DNA_mismatch_repair_MutS_clamp"/>
</dbReference>
<keyword evidence="5 9" id="KW-0067">ATP-binding</keyword>
<dbReference type="HAMAP" id="MF_00096">
    <property type="entry name" value="MutS"/>
    <property type="match status" value="1"/>
</dbReference>
<dbReference type="InterPro" id="IPR007860">
    <property type="entry name" value="DNA_mmatch_repair_MutS_con_dom"/>
</dbReference>
<dbReference type="Proteomes" id="UP000321638">
    <property type="component" value="Unassembled WGS sequence"/>
</dbReference>
<dbReference type="GO" id="GO:0030983">
    <property type="term" value="F:mismatched DNA binding"/>
    <property type="evidence" value="ECO:0007669"/>
    <property type="project" value="InterPro"/>
</dbReference>
<dbReference type="InterPro" id="IPR017261">
    <property type="entry name" value="DNA_mismatch_repair_MutS/MSH"/>
</dbReference>
<dbReference type="InterPro" id="IPR016151">
    <property type="entry name" value="DNA_mismatch_repair_MutS_N"/>
</dbReference>
<dbReference type="Gene3D" id="3.40.1170.10">
    <property type="entry name" value="DNA repair protein MutS, domain I"/>
    <property type="match status" value="1"/>
</dbReference>
<dbReference type="PANTHER" id="PTHR11361">
    <property type="entry name" value="DNA MISMATCH REPAIR PROTEIN MUTS FAMILY MEMBER"/>
    <property type="match status" value="1"/>
</dbReference>
<dbReference type="SMART" id="SM00533">
    <property type="entry name" value="MUTSd"/>
    <property type="match status" value="1"/>
</dbReference>
<dbReference type="InterPro" id="IPR005748">
    <property type="entry name" value="DNA_mismatch_repair_MutS"/>
</dbReference>
<evidence type="ECO:0000256" key="11">
    <source>
        <dbReference type="SAM" id="MobiDB-lite"/>
    </source>
</evidence>
<dbReference type="NCBIfam" id="NF003810">
    <property type="entry name" value="PRK05399.1"/>
    <property type="match status" value="1"/>
</dbReference>
<dbReference type="PIRSF" id="PIRSF037677">
    <property type="entry name" value="DNA_mis_repair_Msh6"/>
    <property type="match status" value="1"/>
</dbReference>
<evidence type="ECO:0000256" key="4">
    <source>
        <dbReference type="ARBA" id="ARBA00022763"/>
    </source>
</evidence>
<dbReference type="Pfam" id="PF00488">
    <property type="entry name" value="MutS_V"/>
    <property type="match status" value="1"/>
</dbReference>
<dbReference type="InterPro" id="IPR007696">
    <property type="entry name" value="DNA_mismatch_repair_MutS_core"/>
</dbReference>
<dbReference type="Gene3D" id="3.30.420.110">
    <property type="entry name" value="MutS, connector domain"/>
    <property type="match status" value="1"/>
</dbReference>
<dbReference type="EMBL" id="VDUZ01000034">
    <property type="protein sequence ID" value="TXL72341.1"/>
    <property type="molecule type" value="Genomic_DNA"/>
</dbReference>
<dbReference type="SMART" id="SM00534">
    <property type="entry name" value="MUTSac"/>
    <property type="match status" value="1"/>
</dbReference>
<feature type="compositionally biased region" description="Gly residues" evidence="11">
    <location>
        <begin position="885"/>
        <end position="894"/>
    </location>
</feature>
<gene>
    <name evidence="9 13" type="primary">mutS</name>
    <name evidence="13" type="ORF">FHP25_26305</name>
</gene>
<dbReference type="GO" id="GO:0006298">
    <property type="term" value="P:mismatch repair"/>
    <property type="evidence" value="ECO:0007669"/>
    <property type="project" value="UniProtKB-UniRule"/>
</dbReference>
<comment type="similarity">
    <text evidence="1 9 10">Belongs to the DNA mismatch repair MutS family.</text>
</comment>
<dbReference type="InterPro" id="IPR000432">
    <property type="entry name" value="DNA_mismatch_repair_MutS_C"/>
</dbReference>
<dbReference type="GO" id="GO:0003684">
    <property type="term" value="F:damaged DNA binding"/>
    <property type="evidence" value="ECO:0007669"/>
    <property type="project" value="UniProtKB-UniRule"/>
</dbReference>
<keyword evidence="4 9" id="KW-0227">DNA damage</keyword>
<dbReference type="OrthoDB" id="9802448at2"/>